<dbReference type="InterPro" id="IPR058626">
    <property type="entry name" value="MdtA-like_b-barrel"/>
</dbReference>
<organism evidence="5 6">
    <name type="scientific">Paenimyroides marinum</name>
    <dbReference type="NCBI Taxonomy" id="1159016"/>
    <lineage>
        <taxon>Bacteria</taxon>
        <taxon>Pseudomonadati</taxon>
        <taxon>Bacteroidota</taxon>
        <taxon>Flavobacteriia</taxon>
        <taxon>Flavobacteriales</taxon>
        <taxon>Flavobacteriaceae</taxon>
        <taxon>Paenimyroides</taxon>
    </lineage>
</organism>
<dbReference type="Proteomes" id="UP000199634">
    <property type="component" value="Unassembled WGS sequence"/>
</dbReference>
<evidence type="ECO:0000256" key="2">
    <source>
        <dbReference type="SAM" id="Coils"/>
    </source>
</evidence>
<dbReference type="InterPro" id="IPR058625">
    <property type="entry name" value="MdtA-like_BSH"/>
</dbReference>
<evidence type="ECO:0000313" key="6">
    <source>
        <dbReference type="Proteomes" id="UP000199634"/>
    </source>
</evidence>
<reference evidence="5 6" key="1">
    <citation type="submission" date="2016-10" db="EMBL/GenBank/DDBJ databases">
        <authorList>
            <person name="de Groot N.N."/>
        </authorList>
    </citation>
    <scope>NUCLEOTIDE SEQUENCE [LARGE SCALE GENOMIC DNA]</scope>
    <source>
        <strain evidence="5 6">CGMCC 1.10825</strain>
    </source>
</reference>
<comment type="similarity">
    <text evidence="1">Belongs to the membrane fusion protein (MFP) (TC 8.A.1) family.</text>
</comment>
<dbReference type="Gene3D" id="2.40.30.170">
    <property type="match status" value="1"/>
</dbReference>
<dbReference type="GO" id="GO:0030313">
    <property type="term" value="C:cell envelope"/>
    <property type="evidence" value="ECO:0007669"/>
    <property type="project" value="UniProtKB-SubCell"/>
</dbReference>
<dbReference type="SUPFAM" id="SSF111369">
    <property type="entry name" value="HlyD-like secretion proteins"/>
    <property type="match status" value="1"/>
</dbReference>
<feature type="coiled-coil region" evidence="2">
    <location>
        <begin position="137"/>
        <end position="164"/>
    </location>
</feature>
<gene>
    <name evidence="5" type="ORF">SAMN02927937_00471</name>
</gene>
<evidence type="ECO:0000259" key="3">
    <source>
        <dbReference type="Pfam" id="PF25917"/>
    </source>
</evidence>
<dbReference type="RefSeq" id="WP_091095910.1">
    <property type="nucleotide sequence ID" value="NZ_FNXE01000004.1"/>
</dbReference>
<keyword evidence="2" id="KW-0175">Coiled coil</keyword>
<feature type="domain" description="Multidrug resistance protein MdtA-like beta-barrel" evidence="4">
    <location>
        <begin position="228"/>
        <end position="291"/>
    </location>
</feature>
<dbReference type="GO" id="GO:0005886">
    <property type="term" value="C:plasma membrane"/>
    <property type="evidence" value="ECO:0007669"/>
    <property type="project" value="TreeGrafter"/>
</dbReference>
<dbReference type="PANTHER" id="PTHR30158:SF23">
    <property type="entry name" value="MULTIDRUG RESISTANCE PROTEIN MEXA"/>
    <property type="match status" value="1"/>
</dbReference>
<sequence length="387" mass="40905">MKNTIQNFLMIAITASVIGCSNKEEAPQAAAPALDVVAATTKDVVGFTTFPATIQGKINNDVRAKIQGYIQEVYVHEGQAVTKGQPLFKLEANTLTETASAAKSGISVAQANVNVAQVEVDKLVPLVEKGIIGSVQLETAKANLASAKSALAQAKANYGSANANVDYSVVRAPISGVVGQLPLKKGSLVGPSDPTALTTIADISSVYAYFTMNEKEYFQFLNSSTGQSLNEKIKGLPEVELQLADGSIYAEKGKIETVSGQIDAATGTVQFRVAFANPNKLLSNGNSGTIRLPKQYANVLVVPEVASYEQQGKINVYKVVNDTAVSTVVDVVDRVNNMIIVKEDEKNLIKKGDLIIVSGVGSLRNKAAVTPKTANFDSIVNAVKPVF</sequence>
<dbReference type="InterPro" id="IPR006143">
    <property type="entry name" value="RND_pump_MFP"/>
</dbReference>
<evidence type="ECO:0000259" key="4">
    <source>
        <dbReference type="Pfam" id="PF25944"/>
    </source>
</evidence>
<name>A0A1H6JQF1_9FLAO</name>
<dbReference type="STRING" id="1159016.SAMN02927937_00471"/>
<feature type="domain" description="Multidrug resistance protein MdtA-like barrel-sandwich hybrid" evidence="3">
    <location>
        <begin position="61"/>
        <end position="200"/>
    </location>
</feature>
<evidence type="ECO:0000313" key="5">
    <source>
        <dbReference type="EMBL" id="SEH61309.1"/>
    </source>
</evidence>
<evidence type="ECO:0000256" key="1">
    <source>
        <dbReference type="ARBA" id="ARBA00009477"/>
    </source>
</evidence>
<dbReference type="Gene3D" id="1.10.287.470">
    <property type="entry name" value="Helix hairpin bin"/>
    <property type="match status" value="1"/>
</dbReference>
<dbReference type="Gene3D" id="2.40.50.100">
    <property type="match status" value="1"/>
</dbReference>
<accession>A0A1H6JQF1</accession>
<dbReference type="Gene3D" id="2.40.420.20">
    <property type="match status" value="1"/>
</dbReference>
<dbReference type="Pfam" id="PF25944">
    <property type="entry name" value="Beta-barrel_RND"/>
    <property type="match status" value="1"/>
</dbReference>
<dbReference type="GO" id="GO:0015562">
    <property type="term" value="F:efflux transmembrane transporter activity"/>
    <property type="evidence" value="ECO:0007669"/>
    <property type="project" value="InterPro"/>
</dbReference>
<dbReference type="OrthoDB" id="9801814at2"/>
<keyword evidence="6" id="KW-1185">Reference proteome</keyword>
<proteinExistence type="inferred from homology"/>
<protein>
    <submittedName>
        <fullName evidence="5">Membrane fusion protein, multidrug efflux system</fullName>
    </submittedName>
</protein>
<dbReference type="PANTHER" id="PTHR30158">
    <property type="entry name" value="ACRA/E-RELATED COMPONENT OF DRUG EFFLUX TRANSPORTER"/>
    <property type="match status" value="1"/>
</dbReference>
<dbReference type="NCBIfam" id="TIGR01730">
    <property type="entry name" value="RND_mfp"/>
    <property type="match status" value="1"/>
</dbReference>
<dbReference type="Pfam" id="PF25917">
    <property type="entry name" value="BSH_RND"/>
    <property type="match status" value="1"/>
</dbReference>
<dbReference type="AlphaFoldDB" id="A0A1H6JQF1"/>
<dbReference type="PROSITE" id="PS51257">
    <property type="entry name" value="PROKAR_LIPOPROTEIN"/>
    <property type="match status" value="1"/>
</dbReference>
<dbReference type="GO" id="GO:0046677">
    <property type="term" value="P:response to antibiotic"/>
    <property type="evidence" value="ECO:0007669"/>
    <property type="project" value="TreeGrafter"/>
</dbReference>
<dbReference type="EMBL" id="FNXE01000004">
    <property type="protein sequence ID" value="SEH61309.1"/>
    <property type="molecule type" value="Genomic_DNA"/>
</dbReference>